<evidence type="ECO:0000313" key="2">
    <source>
        <dbReference type="Proteomes" id="UP000285456"/>
    </source>
</evidence>
<reference evidence="1 2" key="1">
    <citation type="journal article" date="2007" name="Int. J. Syst. Evol. Microbiol.">
        <title>Oceanobacillus profundus sp. nov., isolated from a deep-sea sediment core.</title>
        <authorList>
            <person name="Kim Y.G."/>
            <person name="Choi D.H."/>
            <person name="Hyun S."/>
            <person name="Cho B.C."/>
        </authorList>
    </citation>
    <scope>NUCLEOTIDE SEQUENCE [LARGE SCALE GENOMIC DNA]</scope>
    <source>
        <strain evidence="1 2">DSM 18246</strain>
    </source>
</reference>
<evidence type="ECO:0000313" key="1">
    <source>
        <dbReference type="EMBL" id="RHW31888.1"/>
    </source>
</evidence>
<comment type="caution">
    <text evidence="1">The sequence shown here is derived from an EMBL/GenBank/DDBJ whole genome shotgun (WGS) entry which is preliminary data.</text>
</comment>
<gene>
    <name evidence="1" type="ORF">D1B32_11660</name>
</gene>
<dbReference type="AlphaFoldDB" id="A0A417YGE0"/>
<organism evidence="1 2">
    <name type="scientific">Oceanobacillus profundus</name>
    <dbReference type="NCBI Taxonomy" id="372463"/>
    <lineage>
        <taxon>Bacteria</taxon>
        <taxon>Bacillati</taxon>
        <taxon>Bacillota</taxon>
        <taxon>Bacilli</taxon>
        <taxon>Bacillales</taxon>
        <taxon>Bacillaceae</taxon>
        <taxon>Oceanobacillus</taxon>
    </lineage>
</organism>
<protein>
    <submittedName>
        <fullName evidence="1">Uncharacterized protein</fullName>
    </submittedName>
</protein>
<sequence length="112" mass="13307">MDPDSLCISFGYYNESLLNHIHKFTQPISQYKITKVYKETQENILYHYNEINQTQQERLSKIIGVLLTIQDPIELDLYIRQISDLMVVSYDAIKEKLRQARYDQQLTTAFQT</sequence>
<dbReference type="Proteomes" id="UP000285456">
    <property type="component" value="Unassembled WGS sequence"/>
</dbReference>
<accession>A0A417YGE0</accession>
<keyword evidence="2" id="KW-1185">Reference proteome</keyword>
<dbReference type="EMBL" id="QWEH01000007">
    <property type="protein sequence ID" value="RHW31888.1"/>
    <property type="molecule type" value="Genomic_DNA"/>
</dbReference>
<proteinExistence type="predicted"/>
<name>A0A417YGE0_9BACI</name>